<reference evidence="3" key="1">
    <citation type="submission" date="2016-10" db="EMBL/GenBank/DDBJ databases">
        <authorList>
            <person name="Varghese N."/>
            <person name="Submissions S."/>
        </authorList>
    </citation>
    <scope>NUCLEOTIDE SEQUENCE [LARGE SCALE GENOMIC DNA]</scope>
    <source>
        <strain evidence="3">P18</strain>
    </source>
</reference>
<feature type="region of interest" description="Disordered" evidence="1">
    <location>
        <begin position="43"/>
        <end position="66"/>
    </location>
</feature>
<evidence type="ECO:0000313" key="2">
    <source>
        <dbReference type="EMBL" id="SFP95007.1"/>
    </source>
</evidence>
<feature type="compositionally biased region" description="Polar residues" evidence="1">
    <location>
        <begin position="55"/>
        <end position="66"/>
    </location>
</feature>
<name>A0A1I5UIX5_9FIRM</name>
<evidence type="ECO:0000313" key="3">
    <source>
        <dbReference type="Proteomes" id="UP000182624"/>
    </source>
</evidence>
<dbReference type="Proteomes" id="UP000182624">
    <property type="component" value="Unassembled WGS sequence"/>
</dbReference>
<dbReference type="AlphaFoldDB" id="A0A1I5UIX5"/>
<gene>
    <name evidence="2" type="ORF">SAMN04487928_1139</name>
</gene>
<sequence>MGVNGITEVTNNIATTYASSVNPSSVEEKKKDDEVKVKAEAAAVYEKSDEESDKASQVSSKNTDRTQIIRQMQADVELRKQQLLDIVQKMMGKQAKTYGIANSENDEDSMWKFLAKGDFTVDAATKAQAQADIAEDGYWGVNKTSERILDFAKTLAGDDPDKLEKMRDAFEKGYAQAEKTWGGELPEISKQTYAAVMKGFDELTGKTDSE</sequence>
<proteinExistence type="predicted"/>
<keyword evidence="3" id="KW-1185">Reference proteome</keyword>
<protein>
    <submittedName>
        <fullName evidence="2">Uncharacterized protein</fullName>
    </submittedName>
</protein>
<dbReference type="RefSeq" id="WP_074887802.1">
    <property type="nucleotide sequence ID" value="NZ_FOXO01000013.1"/>
</dbReference>
<dbReference type="EMBL" id="FOXO01000013">
    <property type="protein sequence ID" value="SFP95007.1"/>
    <property type="molecule type" value="Genomic_DNA"/>
</dbReference>
<dbReference type="OrthoDB" id="49105at2"/>
<organism evidence="2 3">
    <name type="scientific">Butyrivibrio proteoclasticus</name>
    <dbReference type="NCBI Taxonomy" id="43305"/>
    <lineage>
        <taxon>Bacteria</taxon>
        <taxon>Bacillati</taxon>
        <taxon>Bacillota</taxon>
        <taxon>Clostridia</taxon>
        <taxon>Lachnospirales</taxon>
        <taxon>Lachnospiraceae</taxon>
        <taxon>Butyrivibrio</taxon>
    </lineage>
</organism>
<evidence type="ECO:0000256" key="1">
    <source>
        <dbReference type="SAM" id="MobiDB-lite"/>
    </source>
</evidence>
<accession>A0A1I5UIX5</accession>